<sequence>MKTKIYFSFFILLLASAGSCTKDDGFDTSEEGSTVPTGTAVSITGSVTFGTKEGSQETGANEDDLLTNSAFSSIVKIAFNGNTATVENTVNGVTITKSAADVVIESSVSEVAYELSGSTTDGSVKIYSDKKFKLTLNGVSITNTDGPAINIQSGKRAFVVLAEGTTNKLVDGSTYVSSTEDQKGTFFSEGQLLFSGSGTLEVTGNYKHGIVSDDYIRVSEGNIQVVKAASDGLHSNDGIFIDSGTLDITASSDGIEAEEGQIFINDGNIRINVADDGLVASYENDDSIDPYIVINGGTINITTTGEGGEGIESKRTLTINGGDIYIKAVDDAINAGKAIYINGGNVVAYSTTNDGIDSNGILTVTGGRIFAIGAKSPEAGFDCDNNTFKITGGLLVGVGGSTSTPTANASSQAAAILGSGNAGTIYSILDSDNGEVITFKSPVSFTTLLLSSNKFSSGKTYKFVSVSNISDASEFNGIYLGGSFSDPTLSSSFTLTSMVTRIGGSTGPGR</sequence>
<reference evidence="2 3" key="1">
    <citation type="submission" date="2016-10" db="EMBL/GenBank/DDBJ databases">
        <authorList>
            <person name="de Groot N.N."/>
        </authorList>
    </citation>
    <scope>NUCLEOTIDE SEQUENCE [LARGE SCALE GENOMIC DNA]</scope>
    <source>
        <strain evidence="2 3">DSM 22789</strain>
    </source>
</reference>
<evidence type="ECO:0000256" key="1">
    <source>
        <dbReference type="SAM" id="SignalP"/>
    </source>
</evidence>
<evidence type="ECO:0008006" key="4">
    <source>
        <dbReference type="Google" id="ProtNLM"/>
    </source>
</evidence>
<dbReference type="Pfam" id="PF14262">
    <property type="entry name" value="Cthe_2159"/>
    <property type="match status" value="1"/>
</dbReference>
<gene>
    <name evidence="2" type="ORF">SAMN05660206_104118</name>
</gene>
<name>A0A1I6S5D4_9SPHI</name>
<proteinExistence type="predicted"/>
<dbReference type="PROSITE" id="PS51257">
    <property type="entry name" value="PROKAR_LIPOPROTEIN"/>
    <property type="match status" value="1"/>
</dbReference>
<dbReference type="AlphaFoldDB" id="A0A1I6S5D4"/>
<evidence type="ECO:0000313" key="2">
    <source>
        <dbReference type="EMBL" id="SFS72189.1"/>
    </source>
</evidence>
<evidence type="ECO:0000313" key="3">
    <source>
        <dbReference type="Proteomes" id="UP000198785"/>
    </source>
</evidence>
<accession>A0A1I6S5D4</accession>
<feature type="signal peptide" evidence="1">
    <location>
        <begin position="1"/>
        <end position="22"/>
    </location>
</feature>
<protein>
    <recommendedName>
        <fullName evidence="4">Carbohydrate-binding domain-containing protein</fullName>
    </recommendedName>
</protein>
<dbReference type="STRING" id="683125.SAMN05660206_104118"/>
<dbReference type="InterPro" id="IPR025584">
    <property type="entry name" value="Cthe_2159"/>
</dbReference>
<dbReference type="EMBL" id="FOZZ01000004">
    <property type="protein sequence ID" value="SFS72189.1"/>
    <property type="molecule type" value="Genomic_DNA"/>
</dbReference>
<dbReference type="RefSeq" id="WP_170852609.1">
    <property type="nucleotide sequence ID" value="NZ_FOZZ01000004.1"/>
</dbReference>
<keyword evidence="3" id="KW-1185">Reference proteome</keyword>
<keyword evidence="1" id="KW-0732">Signal</keyword>
<feature type="chain" id="PRO_5011779897" description="Carbohydrate-binding domain-containing protein" evidence="1">
    <location>
        <begin position="23"/>
        <end position="510"/>
    </location>
</feature>
<dbReference type="Proteomes" id="UP000198785">
    <property type="component" value="Unassembled WGS sequence"/>
</dbReference>
<organism evidence="2 3">
    <name type="scientific">Sphingobacterium wenxiniae</name>
    <dbReference type="NCBI Taxonomy" id="683125"/>
    <lineage>
        <taxon>Bacteria</taxon>
        <taxon>Pseudomonadati</taxon>
        <taxon>Bacteroidota</taxon>
        <taxon>Sphingobacteriia</taxon>
        <taxon>Sphingobacteriales</taxon>
        <taxon>Sphingobacteriaceae</taxon>
        <taxon>Sphingobacterium</taxon>
    </lineage>
</organism>